<keyword evidence="11" id="KW-1185">Reference proteome</keyword>
<dbReference type="InterPro" id="IPR016205">
    <property type="entry name" value="Glycerol_DH"/>
</dbReference>
<dbReference type="RefSeq" id="WP_191156086.1">
    <property type="nucleotide sequence ID" value="NZ_JACXAI010000003.1"/>
</dbReference>
<evidence type="ECO:0000256" key="1">
    <source>
        <dbReference type="ARBA" id="ARBA00022490"/>
    </source>
</evidence>
<keyword evidence="8" id="KW-0594">Phospholipid biosynthesis</keyword>
<dbReference type="EMBL" id="JACXAI010000003">
    <property type="protein sequence ID" value="MBD1379458.1"/>
    <property type="molecule type" value="Genomic_DNA"/>
</dbReference>
<evidence type="ECO:0000256" key="4">
    <source>
        <dbReference type="ARBA" id="ARBA00022857"/>
    </source>
</evidence>
<evidence type="ECO:0000256" key="9">
    <source>
        <dbReference type="ARBA" id="ARBA00023264"/>
    </source>
</evidence>
<reference evidence="10" key="1">
    <citation type="submission" date="2020-09" db="EMBL/GenBank/DDBJ databases">
        <title>A novel bacterium of genus Bacillus, isolated from South China Sea.</title>
        <authorList>
            <person name="Huang H."/>
            <person name="Mo K."/>
            <person name="Hu Y."/>
        </authorList>
    </citation>
    <scope>NUCLEOTIDE SEQUENCE</scope>
    <source>
        <strain evidence="10">IB182487</strain>
    </source>
</reference>
<name>A0A926RV97_9BACI</name>
<evidence type="ECO:0000256" key="6">
    <source>
        <dbReference type="ARBA" id="ARBA00023027"/>
    </source>
</evidence>
<evidence type="ECO:0000256" key="2">
    <source>
        <dbReference type="ARBA" id="ARBA00022516"/>
    </source>
</evidence>
<evidence type="ECO:0000256" key="5">
    <source>
        <dbReference type="ARBA" id="ARBA00023002"/>
    </source>
</evidence>
<dbReference type="PANTHER" id="PTHR43616">
    <property type="entry name" value="GLYCEROL DEHYDROGENASE"/>
    <property type="match status" value="1"/>
</dbReference>
<evidence type="ECO:0000256" key="3">
    <source>
        <dbReference type="ARBA" id="ARBA00022723"/>
    </source>
</evidence>
<dbReference type="Gene3D" id="1.20.1090.10">
    <property type="entry name" value="Dehydroquinate synthase-like - alpha domain"/>
    <property type="match status" value="1"/>
</dbReference>
<dbReference type="SUPFAM" id="SSF56796">
    <property type="entry name" value="Dehydroquinate synthase-like"/>
    <property type="match status" value="1"/>
</dbReference>
<keyword evidence="7" id="KW-0443">Lipid metabolism</keyword>
<sequence length="407" mass="44976">MIALNKLSSLSKKCRCGNNHYDISIDHIVIDYNALNQAVSYITNQSFQKVAIIADQTTFEVAGQRLSYLLTESNVNHETVVIQVNEVNDVIADERSLIEAMLGISQDTDVVIAVGAGTIHDITRFASFKMGKPFISVPTAPSVDGFNSMGAPVVIKGMKITYQMQSPIALFADITILKEAPKEMIAAGFGDMSGKYTSLADWKFSHLIGDEPYCQLAAQLTKEALEDCVKNTDLIIKAEDDGIKILIEALIQSGLAMLLVGHSSPASGSEHHLSHYWEMEFLKQNQAQVLHGAKIGVSSQLILNLYKHDVLKLISDKSGLEQINTKDKDIFHRVIEKKDDLADIINSLPEAATLTLLLQKLSGATHPADLGISPELVRNSLNEAHRLRNRYTMLRFWNEHGGVHHYE</sequence>
<proteinExistence type="predicted"/>
<dbReference type="Proteomes" id="UP000626844">
    <property type="component" value="Unassembled WGS sequence"/>
</dbReference>
<keyword evidence="1" id="KW-0963">Cytoplasm</keyword>
<dbReference type="InterPro" id="IPR032837">
    <property type="entry name" value="G1PDH"/>
</dbReference>
<gene>
    <name evidence="10" type="ORF">IC621_04380</name>
</gene>
<keyword evidence="5" id="KW-0560">Oxidoreductase</keyword>
<dbReference type="GO" id="GO:0008654">
    <property type="term" value="P:phospholipid biosynthetic process"/>
    <property type="evidence" value="ECO:0007669"/>
    <property type="project" value="UniProtKB-KW"/>
</dbReference>
<dbReference type="PANTHER" id="PTHR43616:SF5">
    <property type="entry name" value="GLYCEROL DEHYDROGENASE 1"/>
    <property type="match status" value="1"/>
</dbReference>
<keyword evidence="4" id="KW-0521">NADP</keyword>
<dbReference type="Pfam" id="PF13685">
    <property type="entry name" value="Fe-ADH_2"/>
    <property type="match status" value="1"/>
</dbReference>
<evidence type="ECO:0000313" key="10">
    <source>
        <dbReference type="EMBL" id="MBD1379458.1"/>
    </source>
</evidence>
<dbReference type="AlphaFoldDB" id="A0A926RV97"/>
<dbReference type="CDD" id="cd08175">
    <property type="entry name" value="G1PDH"/>
    <property type="match status" value="1"/>
</dbReference>
<dbReference type="GO" id="GO:0046872">
    <property type="term" value="F:metal ion binding"/>
    <property type="evidence" value="ECO:0007669"/>
    <property type="project" value="UniProtKB-KW"/>
</dbReference>
<evidence type="ECO:0000256" key="8">
    <source>
        <dbReference type="ARBA" id="ARBA00023209"/>
    </source>
</evidence>
<keyword evidence="9" id="KW-1208">Phospholipid metabolism</keyword>
<dbReference type="Gene3D" id="3.40.50.1970">
    <property type="match status" value="1"/>
</dbReference>
<keyword evidence="3" id="KW-0479">Metal-binding</keyword>
<evidence type="ECO:0000313" key="11">
    <source>
        <dbReference type="Proteomes" id="UP000626844"/>
    </source>
</evidence>
<comment type="caution">
    <text evidence="10">The sequence shown here is derived from an EMBL/GenBank/DDBJ whole genome shotgun (WGS) entry which is preliminary data.</text>
</comment>
<organism evidence="10 11">
    <name type="scientific">Metabacillus arenae</name>
    <dbReference type="NCBI Taxonomy" id="2771434"/>
    <lineage>
        <taxon>Bacteria</taxon>
        <taxon>Bacillati</taxon>
        <taxon>Bacillota</taxon>
        <taxon>Bacilli</taxon>
        <taxon>Bacillales</taxon>
        <taxon>Bacillaceae</taxon>
        <taxon>Metabacillus</taxon>
    </lineage>
</organism>
<evidence type="ECO:0000256" key="7">
    <source>
        <dbReference type="ARBA" id="ARBA00023098"/>
    </source>
</evidence>
<keyword evidence="6" id="KW-0520">NAD</keyword>
<dbReference type="GO" id="GO:0016614">
    <property type="term" value="F:oxidoreductase activity, acting on CH-OH group of donors"/>
    <property type="evidence" value="ECO:0007669"/>
    <property type="project" value="InterPro"/>
</dbReference>
<accession>A0A926RV97</accession>
<keyword evidence="2" id="KW-0444">Lipid biosynthesis</keyword>
<protein>
    <submittedName>
        <fullName evidence="10">Sn-glycerol-1-phosphate dehydrogenase</fullName>
    </submittedName>
</protein>